<name>A0ABZ2SZY2_9ENTE</name>
<feature type="region of interest" description="Disordered" evidence="1">
    <location>
        <begin position="44"/>
        <end position="98"/>
    </location>
</feature>
<proteinExistence type="predicted"/>
<dbReference type="Proteomes" id="UP000664360">
    <property type="component" value="Chromosome"/>
</dbReference>
<organism evidence="2 3">
    <name type="scientific">Candidatus Enterococcus mangumiae</name>
    <dbReference type="NCBI Taxonomy" id="2230878"/>
    <lineage>
        <taxon>Bacteria</taxon>
        <taxon>Bacillati</taxon>
        <taxon>Bacillota</taxon>
        <taxon>Bacilli</taxon>
        <taxon>Lactobacillales</taxon>
        <taxon>Enterococcaceae</taxon>
        <taxon>Enterococcus</taxon>
    </lineage>
</organism>
<reference evidence="2 3" key="1">
    <citation type="submission" date="2021-03" db="EMBL/GenBank/DDBJ databases">
        <authorList>
            <person name="Gilmore M.S."/>
            <person name="Schwartzman J."/>
            <person name="Van Tyne D."/>
            <person name="Martin M."/>
            <person name="Earl A.M."/>
            <person name="Manson A.L."/>
            <person name="Straub T."/>
            <person name="Salamzade R."/>
            <person name="Saavedra J."/>
            <person name="Lebreton F."/>
            <person name="Prichula J."/>
            <person name="Schaufler K."/>
            <person name="Gaca A."/>
            <person name="Sgardioli B."/>
            <person name="Wagenaar J."/>
            <person name="Strong T."/>
        </authorList>
    </citation>
    <scope>NUCLEOTIDE SEQUENCE [LARGE SCALE GENOMIC DNA]</scope>
    <source>
        <strain evidence="2 3">DIV1094</strain>
    </source>
</reference>
<reference evidence="2 3" key="2">
    <citation type="submission" date="2024-03" db="EMBL/GenBank/DDBJ databases">
        <title>The Genome Sequence of Enterococcus sp. DIV1094.</title>
        <authorList>
            <consortium name="The Broad Institute Genomics Platform"/>
            <consortium name="The Broad Institute Microbial Omics Core"/>
            <consortium name="The Broad Institute Genomic Center for Infectious Diseases"/>
            <person name="Earl A."/>
            <person name="Manson A."/>
            <person name="Gilmore M."/>
            <person name="Schwartman J."/>
            <person name="Shea T."/>
            <person name="Abouelleil A."/>
            <person name="Cao P."/>
            <person name="Chapman S."/>
            <person name="Cusick C."/>
            <person name="Young S."/>
            <person name="Neafsey D."/>
            <person name="Nusbaum C."/>
            <person name="Birren B."/>
        </authorList>
    </citation>
    <scope>NUCLEOTIDE SEQUENCE [LARGE SCALE GENOMIC DNA]</scope>
    <source>
        <strain evidence="2 3">DIV1094</strain>
    </source>
</reference>
<evidence type="ECO:0000256" key="1">
    <source>
        <dbReference type="SAM" id="MobiDB-lite"/>
    </source>
</evidence>
<evidence type="ECO:0000313" key="2">
    <source>
        <dbReference type="EMBL" id="WYJ79504.1"/>
    </source>
</evidence>
<gene>
    <name evidence="2" type="ORF">DOK79_001044</name>
</gene>
<sequence length="181" mass="20078">MRKITKISLPKFSKSYLYASIFFALIVQGDHTITAADEEILNPLNPSESVAPKNPERMPLPAEETTPSSKEEKAEKQAPQTQGEPPKKHESKKKVVKKEDFFHPGEHLVLNKRSKSSAGMGEDARVGKTDTGVMLAALSGKMLFGMGRLDGESYVRKERTDTTSQNESIKTGMMFDETSLF</sequence>
<keyword evidence="3" id="KW-1185">Reference proteome</keyword>
<dbReference type="RefSeq" id="WP_206859227.1">
    <property type="nucleotide sequence ID" value="NZ_CP147250.1"/>
</dbReference>
<dbReference type="EMBL" id="CP147250">
    <property type="protein sequence ID" value="WYJ79504.1"/>
    <property type="molecule type" value="Genomic_DNA"/>
</dbReference>
<accession>A0ABZ2SZY2</accession>
<evidence type="ECO:0000313" key="3">
    <source>
        <dbReference type="Proteomes" id="UP000664360"/>
    </source>
</evidence>
<protein>
    <submittedName>
        <fullName evidence="2">Uncharacterized protein</fullName>
    </submittedName>
</protein>